<dbReference type="InterPro" id="IPR001000">
    <property type="entry name" value="GH10_dom"/>
</dbReference>
<feature type="signal peptide" evidence="6">
    <location>
        <begin position="1"/>
        <end position="26"/>
    </location>
</feature>
<comment type="caution">
    <text evidence="8">The sequence shown here is derived from an EMBL/GenBank/DDBJ whole genome shotgun (WGS) entry which is preliminary data.</text>
</comment>
<protein>
    <recommendedName>
        <fullName evidence="7">GH10 domain-containing protein</fullName>
    </recommendedName>
</protein>
<evidence type="ECO:0000256" key="2">
    <source>
        <dbReference type="ARBA" id="ARBA00022737"/>
    </source>
</evidence>
<name>A0AAW1XZ40_RUBAR</name>
<dbReference type="Gene3D" id="2.60.120.260">
    <property type="entry name" value="Galactose-binding domain-like"/>
    <property type="match status" value="1"/>
</dbReference>
<dbReference type="Gene3D" id="3.20.20.80">
    <property type="entry name" value="Glycosidases"/>
    <property type="match status" value="1"/>
</dbReference>
<reference evidence="8 9" key="1">
    <citation type="journal article" date="2023" name="G3 (Bethesda)">
        <title>A chromosome-length genome assembly and annotation of blackberry (Rubus argutus, cv. 'Hillquist').</title>
        <authorList>
            <person name="Bruna T."/>
            <person name="Aryal R."/>
            <person name="Dudchenko O."/>
            <person name="Sargent D.J."/>
            <person name="Mead D."/>
            <person name="Buti M."/>
            <person name="Cavallini A."/>
            <person name="Hytonen T."/>
            <person name="Andres J."/>
            <person name="Pham M."/>
            <person name="Weisz D."/>
            <person name="Mascagni F."/>
            <person name="Usai G."/>
            <person name="Natali L."/>
            <person name="Bassil N."/>
            <person name="Fernandez G.E."/>
            <person name="Lomsadze A."/>
            <person name="Armour M."/>
            <person name="Olukolu B."/>
            <person name="Poorten T."/>
            <person name="Britton C."/>
            <person name="Davik J."/>
            <person name="Ashrafi H."/>
            <person name="Aiden E.L."/>
            <person name="Borodovsky M."/>
            <person name="Worthington M."/>
        </authorList>
    </citation>
    <scope>NUCLEOTIDE SEQUENCE [LARGE SCALE GENOMIC DNA]</scope>
    <source>
        <strain evidence="8">PI 553951</strain>
    </source>
</reference>
<keyword evidence="5" id="KW-0624">Polysaccharide degradation</keyword>
<organism evidence="8 9">
    <name type="scientific">Rubus argutus</name>
    <name type="common">Southern blackberry</name>
    <dbReference type="NCBI Taxonomy" id="59490"/>
    <lineage>
        <taxon>Eukaryota</taxon>
        <taxon>Viridiplantae</taxon>
        <taxon>Streptophyta</taxon>
        <taxon>Embryophyta</taxon>
        <taxon>Tracheophyta</taxon>
        <taxon>Spermatophyta</taxon>
        <taxon>Magnoliopsida</taxon>
        <taxon>eudicotyledons</taxon>
        <taxon>Gunneridae</taxon>
        <taxon>Pentapetalae</taxon>
        <taxon>rosids</taxon>
        <taxon>fabids</taxon>
        <taxon>Rosales</taxon>
        <taxon>Rosaceae</taxon>
        <taxon>Rosoideae</taxon>
        <taxon>Rosoideae incertae sedis</taxon>
        <taxon>Rubus</taxon>
    </lineage>
</organism>
<dbReference type="GO" id="GO:0000272">
    <property type="term" value="P:polysaccharide catabolic process"/>
    <property type="evidence" value="ECO:0007669"/>
    <property type="project" value="UniProtKB-KW"/>
</dbReference>
<accession>A0AAW1XZ40</accession>
<feature type="chain" id="PRO_5043766352" description="GH10 domain-containing protein" evidence="6">
    <location>
        <begin position="27"/>
        <end position="579"/>
    </location>
</feature>
<dbReference type="SUPFAM" id="SSF49785">
    <property type="entry name" value="Galactose-binding domain-like"/>
    <property type="match status" value="1"/>
</dbReference>
<dbReference type="EMBL" id="JBEDUW010000002">
    <property type="protein sequence ID" value="KAK9941869.1"/>
    <property type="molecule type" value="Genomic_DNA"/>
</dbReference>
<evidence type="ECO:0000256" key="5">
    <source>
        <dbReference type="ARBA" id="ARBA00023326"/>
    </source>
</evidence>
<keyword evidence="4" id="KW-0119">Carbohydrate metabolism</keyword>
<comment type="similarity">
    <text evidence="1">Belongs to the glycosyl hydrolase 10 (cellulase F) family.</text>
</comment>
<dbReference type="SMART" id="SM00633">
    <property type="entry name" value="Glyco_10"/>
    <property type="match status" value="1"/>
</dbReference>
<evidence type="ECO:0000259" key="7">
    <source>
        <dbReference type="PROSITE" id="PS51760"/>
    </source>
</evidence>
<dbReference type="PANTHER" id="PTHR31490">
    <property type="entry name" value="GLYCOSYL HYDROLASE"/>
    <property type="match status" value="1"/>
</dbReference>
<dbReference type="AlphaFoldDB" id="A0AAW1XZ40"/>
<dbReference type="InterPro" id="IPR008979">
    <property type="entry name" value="Galactose-bd-like_sf"/>
</dbReference>
<evidence type="ECO:0000313" key="9">
    <source>
        <dbReference type="Proteomes" id="UP001457282"/>
    </source>
</evidence>
<evidence type="ECO:0000313" key="8">
    <source>
        <dbReference type="EMBL" id="KAK9941869.1"/>
    </source>
</evidence>
<keyword evidence="2" id="KW-0677">Repeat</keyword>
<dbReference type="InterPro" id="IPR017853">
    <property type="entry name" value="GH"/>
</dbReference>
<proteinExistence type="inferred from homology"/>
<dbReference type="PANTHER" id="PTHR31490:SF2">
    <property type="entry name" value="GLYCOSYL HYDROLASE FAMILY 10 PROTEIN"/>
    <property type="match status" value="1"/>
</dbReference>
<dbReference type="PROSITE" id="PS51760">
    <property type="entry name" value="GH10_2"/>
    <property type="match status" value="1"/>
</dbReference>
<keyword evidence="3" id="KW-0378">Hydrolase</keyword>
<keyword evidence="9" id="KW-1185">Reference proteome</keyword>
<dbReference type="Pfam" id="PF02018">
    <property type="entry name" value="CBM_4_9"/>
    <property type="match status" value="1"/>
</dbReference>
<evidence type="ECO:0000256" key="3">
    <source>
        <dbReference type="ARBA" id="ARBA00022801"/>
    </source>
</evidence>
<dbReference type="Proteomes" id="UP001457282">
    <property type="component" value="Unassembled WGS sequence"/>
</dbReference>
<evidence type="ECO:0000256" key="1">
    <source>
        <dbReference type="ARBA" id="ARBA00007495"/>
    </source>
</evidence>
<keyword evidence="6" id="KW-0732">Signal</keyword>
<dbReference type="InterPro" id="IPR003305">
    <property type="entry name" value="CenC_carb-bd"/>
</dbReference>
<dbReference type="InterPro" id="IPR044846">
    <property type="entry name" value="GH10"/>
</dbReference>
<evidence type="ECO:0000256" key="4">
    <source>
        <dbReference type="ARBA" id="ARBA00023277"/>
    </source>
</evidence>
<dbReference type="SUPFAM" id="SSF51445">
    <property type="entry name" value="(Trans)glycosidases"/>
    <property type="match status" value="1"/>
</dbReference>
<evidence type="ECO:0000256" key="6">
    <source>
        <dbReference type="SAM" id="SignalP"/>
    </source>
</evidence>
<dbReference type="GO" id="GO:0031176">
    <property type="term" value="F:endo-1,4-beta-xylanase activity"/>
    <property type="evidence" value="ECO:0007669"/>
    <property type="project" value="UniProtKB-ARBA"/>
</dbReference>
<dbReference type="Pfam" id="PF00331">
    <property type="entry name" value="Glyco_hydro_10"/>
    <property type="match status" value="1"/>
</dbReference>
<feature type="domain" description="GH10" evidence="7">
    <location>
        <begin position="217"/>
        <end position="513"/>
    </location>
</feature>
<sequence length="579" mass="65203">MKIQGNNNILLLLCPLLLAAGLEVNGLSYDYSASIECLANPLRPQYGGGIMVNPEFNDGLKGWSSFGNAVIQHRESEGNSFIVAHSRKQPYDSVFQKVHLESDKLYTFSAWIQMSAGSDVSVRAVFKTSTEFIHAGATIAESNCWTMLKGGLTVNASGPAELYFESENTTAEIWFDSISLQPFTQDEWKSHQDQSIEEIRKRRVTIQAVDGQGNPLPNATISIQQKAGGFPFGCAMNNLILSNTAYQNWFTSRFRVTTFENEMKWYSTEPSEGRQDYSVPDAMVRFARQHNIAVRGHNVFWDDPHYQQGWVNSLPKKQLSIDTFGRANNIVKRYKGQLIAWDVVNENLHFNFFESRLGAQASGIMYNWVLKADGETPLFLNEFNTIEDSRDIKSTPKAYIKKLREIRSFPGNFRGRFGIGLESHFITPNIPYIKASIDILATQKVPIWITELDVQSGPNQARYLEQILRELHSHPQVQGIVIWSAWAPQGCYRMCLTDNNFKNLATGNVVDKLLHEWGLRAFDSSSATTDANGFFEASLFHGDYEVNITHPSVTNSSLVHRFNVAPSTSQEPLLLKLSA</sequence>
<gene>
    <name evidence="8" type="ORF">M0R45_007562</name>
</gene>